<keyword evidence="1" id="KW-1133">Transmembrane helix</keyword>
<keyword evidence="1" id="KW-0812">Transmembrane</keyword>
<reference evidence="2 3" key="1">
    <citation type="submission" date="2019-02" db="EMBL/GenBank/DDBJ databases">
        <title>Marinobacter halodurans sp. nov., a marine bacterium isolated from sea tidal flat.</title>
        <authorList>
            <person name="Yoo Y."/>
            <person name="Lee D.W."/>
            <person name="Kim B.S."/>
            <person name="Kim J.-J."/>
        </authorList>
    </citation>
    <scope>NUCLEOTIDE SEQUENCE [LARGE SCALE GENOMIC DNA]</scope>
    <source>
        <strain evidence="2 3">YJ-S3-2</strain>
    </source>
</reference>
<dbReference type="RefSeq" id="WP_131482815.1">
    <property type="nucleotide sequence ID" value="NZ_SJDL01000026.1"/>
</dbReference>
<name>A0ABY1ZI12_9GAMM</name>
<feature type="transmembrane region" description="Helical" evidence="1">
    <location>
        <begin position="46"/>
        <end position="68"/>
    </location>
</feature>
<evidence type="ECO:0000313" key="3">
    <source>
        <dbReference type="Proteomes" id="UP000313645"/>
    </source>
</evidence>
<protein>
    <recommendedName>
        <fullName evidence="4">DUF1449 family protein</fullName>
    </recommendedName>
</protein>
<sequence length="223" mass="25062">MAFTVVACAVYFFVDAYDLARPLLNYASLNEVELGKSSIDFSAVKIAGVAFLSFSFSFFSGLTSYLWLRDKNRRARKKIQLLINNPFESMLLSSLHSADDGLDVLITLDNDKVYVGRVVDHSIEHGLEESFAIVPFLSGARTLEGKSVEFSVNYLNHFIEVGLIEVIESPGGNEKLCFSKDRELDVSLDNFKVVIVKERVVGLSYFDVEVYNELQFDGELLEE</sequence>
<keyword evidence="3" id="KW-1185">Reference proteome</keyword>
<proteinExistence type="predicted"/>
<dbReference type="Proteomes" id="UP000313645">
    <property type="component" value="Unassembled WGS sequence"/>
</dbReference>
<dbReference type="EMBL" id="SJDL01000026">
    <property type="protein sequence ID" value="TBW52922.1"/>
    <property type="molecule type" value="Genomic_DNA"/>
</dbReference>
<keyword evidence="1" id="KW-0472">Membrane</keyword>
<comment type="caution">
    <text evidence="2">The sequence shown here is derived from an EMBL/GenBank/DDBJ whole genome shotgun (WGS) entry which is preliminary data.</text>
</comment>
<evidence type="ECO:0008006" key="4">
    <source>
        <dbReference type="Google" id="ProtNLM"/>
    </source>
</evidence>
<gene>
    <name evidence="2" type="ORF">EZI54_15620</name>
</gene>
<organism evidence="2 3">
    <name type="scientific">Marinobacter halodurans</name>
    <dbReference type="NCBI Taxonomy" id="2528979"/>
    <lineage>
        <taxon>Bacteria</taxon>
        <taxon>Pseudomonadati</taxon>
        <taxon>Pseudomonadota</taxon>
        <taxon>Gammaproteobacteria</taxon>
        <taxon>Pseudomonadales</taxon>
        <taxon>Marinobacteraceae</taxon>
        <taxon>Marinobacter</taxon>
    </lineage>
</organism>
<accession>A0ABY1ZI12</accession>
<evidence type="ECO:0000313" key="2">
    <source>
        <dbReference type="EMBL" id="TBW52922.1"/>
    </source>
</evidence>
<evidence type="ECO:0000256" key="1">
    <source>
        <dbReference type="SAM" id="Phobius"/>
    </source>
</evidence>